<evidence type="ECO:0000256" key="4">
    <source>
        <dbReference type="ARBA" id="ARBA00023288"/>
    </source>
</evidence>
<evidence type="ECO:0000256" key="1">
    <source>
        <dbReference type="ARBA" id="ARBA00010603"/>
    </source>
</evidence>
<dbReference type="GO" id="GO:0007030">
    <property type="term" value="P:Golgi organization"/>
    <property type="evidence" value="ECO:0007669"/>
    <property type="project" value="TreeGrafter"/>
</dbReference>
<evidence type="ECO:0000313" key="5">
    <source>
        <dbReference type="EMBL" id="CAD9707381.1"/>
    </source>
</evidence>
<comment type="similarity">
    <text evidence="1">Belongs to the dymeclin family.</text>
</comment>
<proteinExistence type="inferred from homology"/>
<sequence length="313" mass="34584">MLCFSQDDGFNVTAFQHLFLPSVPWYQERYMKQVSLGSLMLLCVLRTLVFNLAKLNDLYLLDTFLAVISNMSPHMESIHPYASQRLVAVTLTVLKKYSSCAHRLAAAREASGVRAGDSSVLTSESLHSSESPVDLEQMLDVYKRSVEVLVRTICTCLRPRQIHKNTNIAYAIMHKQHSILEALADPAFLASQGVAEGGGAGSMPPLSGALAGDLAFLRSLIQHIDQRIDQAAEQDLSVERIMEIIERSTSTFPGIATSGGTAQTITRDDHLPVKIAHQEPDEPESFFVQYAWDVIKAFSQGDLHWRQQPSAGV</sequence>
<evidence type="ECO:0000256" key="3">
    <source>
        <dbReference type="ARBA" id="ARBA00022707"/>
    </source>
</evidence>
<dbReference type="EMBL" id="HBHJ01027728">
    <property type="protein sequence ID" value="CAD9707381.1"/>
    <property type="molecule type" value="Transcribed_RNA"/>
</dbReference>
<keyword evidence="4" id="KW-0449">Lipoprotein</keyword>
<reference evidence="5" key="1">
    <citation type="submission" date="2021-01" db="EMBL/GenBank/DDBJ databases">
        <authorList>
            <person name="Corre E."/>
            <person name="Pelletier E."/>
            <person name="Niang G."/>
            <person name="Scheremetjew M."/>
            <person name="Finn R."/>
            <person name="Kale V."/>
            <person name="Holt S."/>
            <person name="Cochrane G."/>
            <person name="Meng A."/>
            <person name="Brown T."/>
            <person name="Cohen L."/>
        </authorList>
    </citation>
    <scope>NUCLEOTIDE SEQUENCE</scope>
    <source>
        <strain evidence="5">CCMP1243</strain>
    </source>
</reference>
<dbReference type="Pfam" id="PF09742">
    <property type="entry name" value="Dymeclin"/>
    <property type="match status" value="1"/>
</dbReference>
<dbReference type="PANTHER" id="PTHR12895">
    <property type="entry name" value="DYMECLIN"/>
    <property type="match status" value="1"/>
</dbReference>
<evidence type="ECO:0000256" key="2">
    <source>
        <dbReference type="ARBA" id="ARBA00015736"/>
    </source>
</evidence>
<accession>A0A7S2WV06</accession>
<organism evidence="5">
    <name type="scientific">Rhizochromulina marina</name>
    <dbReference type="NCBI Taxonomy" id="1034831"/>
    <lineage>
        <taxon>Eukaryota</taxon>
        <taxon>Sar</taxon>
        <taxon>Stramenopiles</taxon>
        <taxon>Ochrophyta</taxon>
        <taxon>Dictyochophyceae</taxon>
        <taxon>Rhizochromulinales</taxon>
        <taxon>Rhizochromulina</taxon>
    </lineage>
</organism>
<dbReference type="InterPro" id="IPR019142">
    <property type="entry name" value="Dymeclin"/>
</dbReference>
<keyword evidence="3" id="KW-0519">Myristate</keyword>
<dbReference type="PANTHER" id="PTHR12895:SF9">
    <property type="entry name" value="DYMECLIN"/>
    <property type="match status" value="1"/>
</dbReference>
<dbReference type="GO" id="GO:0005794">
    <property type="term" value="C:Golgi apparatus"/>
    <property type="evidence" value="ECO:0007669"/>
    <property type="project" value="TreeGrafter"/>
</dbReference>
<gene>
    <name evidence="5" type="ORF">RMAR1173_LOCUS18372</name>
</gene>
<protein>
    <recommendedName>
        <fullName evidence="2">Dymeclin</fullName>
    </recommendedName>
</protein>
<dbReference type="AlphaFoldDB" id="A0A7S2WV06"/>
<name>A0A7S2WV06_9STRA</name>